<keyword evidence="4" id="KW-0503">Monooxygenase</keyword>
<keyword evidence="3" id="KW-0560">Oxidoreductase</keyword>
<dbReference type="InterPro" id="IPR036188">
    <property type="entry name" value="FAD/NAD-bd_sf"/>
</dbReference>
<keyword evidence="2" id="KW-0809">Transit peptide</keyword>
<comment type="caution">
    <text evidence="6">The sequence shown here is derived from an EMBL/GenBank/DDBJ whole genome shotgun (WGS) entry which is preliminary data.</text>
</comment>
<evidence type="ECO:0000256" key="1">
    <source>
        <dbReference type="ARBA" id="ARBA00005706"/>
    </source>
</evidence>
<dbReference type="InterPro" id="IPR036388">
    <property type="entry name" value="WH-like_DNA-bd_sf"/>
</dbReference>
<keyword evidence="7" id="KW-1185">Reference proteome</keyword>
<name>A0ABR1NP44_DIAER</name>
<dbReference type="Pfam" id="PF08100">
    <property type="entry name" value="Dimerisation"/>
    <property type="match status" value="1"/>
</dbReference>
<dbReference type="PANTHER" id="PTHR43747">
    <property type="entry name" value="FAD-BINDING PROTEIN"/>
    <property type="match status" value="1"/>
</dbReference>
<dbReference type="InterPro" id="IPR016461">
    <property type="entry name" value="COMT-like"/>
</dbReference>
<organism evidence="6 7">
    <name type="scientific">Diaporthe eres</name>
    <name type="common">Phomopsis oblonga</name>
    <dbReference type="NCBI Taxonomy" id="83184"/>
    <lineage>
        <taxon>Eukaryota</taxon>
        <taxon>Fungi</taxon>
        <taxon>Dikarya</taxon>
        <taxon>Ascomycota</taxon>
        <taxon>Pezizomycotina</taxon>
        <taxon>Sordariomycetes</taxon>
        <taxon>Sordariomycetidae</taxon>
        <taxon>Diaporthales</taxon>
        <taxon>Diaporthaceae</taxon>
        <taxon>Diaporthe</taxon>
        <taxon>Diaporthe eres species complex</taxon>
    </lineage>
</organism>
<dbReference type="PANTHER" id="PTHR43747:SF5">
    <property type="entry name" value="FAD-BINDING DOMAIN-CONTAINING PROTEIN"/>
    <property type="match status" value="1"/>
</dbReference>
<dbReference type="SUPFAM" id="SSF53335">
    <property type="entry name" value="S-adenosyl-L-methionine-dependent methyltransferases"/>
    <property type="match status" value="1"/>
</dbReference>
<dbReference type="SUPFAM" id="SSF51905">
    <property type="entry name" value="FAD/NAD(P)-binding domain"/>
    <property type="match status" value="1"/>
</dbReference>
<dbReference type="PROSITE" id="PS51683">
    <property type="entry name" value="SAM_OMT_II"/>
    <property type="match status" value="1"/>
</dbReference>
<dbReference type="Pfam" id="PF04820">
    <property type="entry name" value="Trp_halogenase"/>
    <property type="match status" value="2"/>
</dbReference>
<dbReference type="Gene3D" id="3.50.50.60">
    <property type="entry name" value="FAD/NAD(P)-binding domain"/>
    <property type="match status" value="1"/>
</dbReference>
<evidence type="ECO:0000256" key="4">
    <source>
        <dbReference type="ARBA" id="ARBA00023033"/>
    </source>
</evidence>
<gene>
    <name evidence="6" type="ORF">SLS63_013190</name>
</gene>
<evidence type="ECO:0000313" key="7">
    <source>
        <dbReference type="Proteomes" id="UP001430848"/>
    </source>
</evidence>
<evidence type="ECO:0000259" key="5">
    <source>
        <dbReference type="Pfam" id="PF08100"/>
    </source>
</evidence>
<feature type="domain" description="O-methyltransferase dimerisation" evidence="5">
    <location>
        <begin position="627"/>
        <end position="695"/>
    </location>
</feature>
<dbReference type="Proteomes" id="UP001430848">
    <property type="component" value="Unassembled WGS sequence"/>
</dbReference>
<evidence type="ECO:0000256" key="3">
    <source>
        <dbReference type="ARBA" id="ARBA00023002"/>
    </source>
</evidence>
<dbReference type="EMBL" id="JAKNSF020000168">
    <property type="protein sequence ID" value="KAK7709555.1"/>
    <property type="molecule type" value="Genomic_DNA"/>
</dbReference>
<dbReference type="InterPro" id="IPR006905">
    <property type="entry name" value="Flavin_halogenase"/>
</dbReference>
<dbReference type="InterPro" id="IPR012967">
    <property type="entry name" value="COMT_dimerisation"/>
</dbReference>
<reference evidence="6 7" key="1">
    <citation type="submission" date="2024-02" db="EMBL/GenBank/DDBJ databases">
        <title>De novo assembly and annotation of 12 fungi associated with fruit tree decline syndrome in Ontario, Canada.</title>
        <authorList>
            <person name="Sulman M."/>
            <person name="Ellouze W."/>
            <person name="Ilyukhin E."/>
        </authorList>
    </citation>
    <scope>NUCLEOTIDE SEQUENCE [LARGE SCALE GENOMIC DNA]</scope>
    <source>
        <strain evidence="6 7">M169</strain>
    </source>
</reference>
<dbReference type="InterPro" id="IPR018247">
    <property type="entry name" value="EF_Hand_1_Ca_BS"/>
</dbReference>
<sequence>MAVPTKCTVLVIGGGPAGSFAAASLAREGIDVVMLEADQHPRYHIGESLLPSIRHFLRFIGADDKFKSFGFMNKNGAAFKLNRSQPPAYTDFIAANGPDGHSWNVVRSQADEILFRHAEECGAHVFDCTKVTDIQFEDPAAGSDEPVGRPVSVTWSRKADGSTGTVNFEYLVDASGRNGLISTKYLKNRKFNQGLKNIANWGYWKGHGKYGVGEQPPHKEGSPFFEAISDGSGWTWFIPLHDGTVSVGVVQNQDMATAKKRAMNSPSSREFYDSNVALCPGISALLQGAELVSENIKSASDWSYSAPTYALPHARIVGDAGAFIDPYFSSGVHMAALGGISAALTICASIRGDCAEDTAASWHTKKIAESYTRFFLVVSSATKQIRAQEDPVIQDLDEEGFQRAFDLFRPVIQGSADANATGKLTKAEVSKTVEFCFKAFTPITAAQRDTVAKKLEALGLDAQSDDAQVQGAIDALEKSLTPEENEVLAVMRSRRLVREDGFNMDSFVRNSIDGLSANLERGKLGLVKAEAAKFSKAQMYDLNYLEGKKTGVVQDSNSATDARKPAEDIIDGLQKLLAPLKGEANGLSLDEASRNQIMNTLHSVAHDLETPFEKLGRLANTGRQLPAIKVGYQLGLYKTLTEAAGGAPVHVNELAKTTGASPALVNRVARYLAANGLIREATKQTYAANASTRVLADEAFEGGMDFFYGVSNPTAHALPAWLAERGFQNLQGGEGGRTVFQAAHDTDMELYPWLKTRPGMLRSFQRLMTLPRYSDWLTVVEFRRPDGDGVAFVDVGGNVGHQCRRLLAAHPELAGSVVLQDLEETISAAPPIEGVRPLAHDFFKPNPVKGKLFET</sequence>
<dbReference type="InterPro" id="IPR029063">
    <property type="entry name" value="SAM-dependent_MTases_sf"/>
</dbReference>
<evidence type="ECO:0000313" key="6">
    <source>
        <dbReference type="EMBL" id="KAK7709555.1"/>
    </source>
</evidence>
<dbReference type="InterPro" id="IPR050816">
    <property type="entry name" value="Flavin-dep_Halogenase_NPB"/>
</dbReference>
<dbReference type="InterPro" id="IPR036390">
    <property type="entry name" value="WH_DNA-bd_sf"/>
</dbReference>
<dbReference type="SUPFAM" id="SSF46785">
    <property type="entry name" value="Winged helix' DNA-binding domain"/>
    <property type="match status" value="1"/>
</dbReference>
<accession>A0ABR1NP44</accession>
<dbReference type="Gene3D" id="1.10.10.10">
    <property type="entry name" value="Winged helix-like DNA-binding domain superfamily/Winged helix DNA-binding domain"/>
    <property type="match status" value="1"/>
</dbReference>
<comment type="similarity">
    <text evidence="1">Belongs to the flavin-dependent halogenase family.</text>
</comment>
<dbReference type="PRINTS" id="PR00420">
    <property type="entry name" value="RNGMNOXGNASE"/>
</dbReference>
<dbReference type="PROSITE" id="PS00018">
    <property type="entry name" value="EF_HAND_1"/>
    <property type="match status" value="1"/>
</dbReference>
<evidence type="ECO:0000256" key="2">
    <source>
        <dbReference type="ARBA" id="ARBA00022946"/>
    </source>
</evidence>
<dbReference type="Gene3D" id="3.40.50.150">
    <property type="entry name" value="Vaccinia Virus protein VP39"/>
    <property type="match status" value="1"/>
</dbReference>
<protein>
    <recommendedName>
        <fullName evidence="5">O-methyltransferase dimerisation domain-containing protein</fullName>
    </recommendedName>
</protein>
<proteinExistence type="inferred from homology"/>